<feature type="transmembrane region" description="Helical" evidence="8">
    <location>
        <begin position="46"/>
        <end position="63"/>
    </location>
</feature>
<dbReference type="InterPro" id="IPR036259">
    <property type="entry name" value="MFS_trans_sf"/>
</dbReference>
<reference evidence="10 11" key="1">
    <citation type="submission" date="2018-06" db="EMBL/GenBank/DDBJ databases">
        <title>Genomic Encyclopedia of Archaeal and Bacterial Type Strains, Phase II (KMG-II): from individual species to whole genera.</title>
        <authorList>
            <person name="Goeker M."/>
        </authorList>
    </citation>
    <scope>NUCLEOTIDE SEQUENCE [LARGE SCALE GENOMIC DNA]</scope>
    <source>
        <strain evidence="10 11">DSM 27372</strain>
    </source>
</reference>
<dbReference type="InterPro" id="IPR005829">
    <property type="entry name" value="Sugar_transporter_CS"/>
</dbReference>
<evidence type="ECO:0000256" key="8">
    <source>
        <dbReference type="SAM" id="Phobius"/>
    </source>
</evidence>
<feature type="transmembrane region" description="Helical" evidence="8">
    <location>
        <begin position="369"/>
        <end position="389"/>
    </location>
</feature>
<evidence type="ECO:0000256" key="5">
    <source>
        <dbReference type="ARBA" id="ARBA00022692"/>
    </source>
</evidence>
<dbReference type="GO" id="GO:0042910">
    <property type="term" value="F:xenobiotic transmembrane transporter activity"/>
    <property type="evidence" value="ECO:0007669"/>
    <property type="project" value="InterPro"/>
</dbReference>
<evidence type="ECO:0000256" key="7">
    <source>
        <dbReference type="ARBA" id="ARBA00023136"/>
    </source>
</evidence>
<comment type="caution">
    <text evidence="10">The sequence shown here is derived from an EMBL/GenBank/DDBJ whole genome shotgun (WGS) entry which is preliminary data.</text>
</comment>
<dbReference type="InterPro" id="IPR004812">
    <property type="entry name" value="Efflux_drug-R_Bcr/CmlA"/>
</dbReference>
<feature type="transmembrane region" description="Helical" evidence="8">
    <location>
        <begin position="134"/>
        <end position="158"/>
    </location>
</feature>
<dbReference type="EMBL" id="QKLU01000005">
    <property type="protein sequence ID" value="PYF72926.1"/>
    <property type="molecule type" value="Genomic_DNA"/>
</dbReference>
<feature type="domain" description="Major facilitator superfamily (MFS) profile" evidence="9">
    <location>
        <begin position="7"/>
        <end position="394"/>
    </location>
</feature>
<proteinExistence type="inferred from homology"/>
<evidence type="ECO:0000313" key="10">
    <source>
        <dbReference type="EMBL" id="PYF72926.1"/>
    </source>
</evidence>
<dbReference type="InterPro" id="IPR020846">
    <property type="entry name" value="MFS_dom"/>
</dbReference>
<dbReference type="PANTHER" id="PTHR23502:SF132">
    <property type="entry name" value="POLYAMINE TRANSPORTER 2-RELATED"/>
    <property type="match status" value="1"/>
</dbReference>
<dbReference type="InterPro" id="IPR011701">
    <property type="entry name" value="MFS"/>
</dbReference>
<keyword evidence="4" id="KW-1003">Cell membrane</keyword>
<dbReference type="RefSeq" id="WP_110832815.1">
    <property type="nucleotide sequence ID" value="NZ_QKLU01000005.1"/>
</dbReference>
<dbReference type="FunFam" id="1.20.1720.10:FF:000005">
    <property type="entry name" value="Bcr/CflA family efflux transporter"/>
    <property type="match status" value="1"/>
</dbReference>
<dbReference type="GO" id="GO:1990961">
    <property type="term" value="P:xenobiotic detoxification by transmembrane export across the plasma membrane"/>
    <property type="evidence" value="ECO:0007669"/>
    <property type="project" value="InterPro"/>
</dbReference>
<feature type="transmembrane region" description="Helical" evidence="8">
    <location>
        <begin position="309"/>
        <end position="332"/>
    </location>
</feature>
<keyword evidence="6 8" id="KW-1133">Transmembrane helix</keyword>
<feature type="transmembrane region" description="Helical" evidence="8">
    <location>
        <begin position="252"/>
        <end position="272"/>
    </location>
</feature>
<dbReference type="Proteomes" id="UP000248198">
    <property type="component" value="Unassembled WGS sequence"/>
</dbReference>
<organism evidence="10 11">
    <name type="scientific">Pedobacter nutrimenti</name>
    <dbReference type="NCBI Taxonomy" id="1241337"/>
    <lineage>
        <taxon>Bacteria</taxon>
        <taxon>Pseudomonadati</taxon>
        <taxon>Bacteroidota</taxon>
        <taxon>Sphingobacteriia</taxon>
        <taxon>Sphingobacteriales</taxon>
        <taxon>Sphingobacteriaceae</taxon>
        <taxon>Pedobacter</taxon>
    </lineage>
</organism>
<gene>
    <name evidence="10" type="ORF">B0O44_105301</name>
</gene>
<feature type="transmembrane region" description="Helical" evidence="8">
    <location>
        <begin position="75"/>
        <end position="95"/>
    </location>
</feature>
<keyword evidence="3" id="KW-0813">Transport</keyword>
<accession>A0A318UEI2</accession>
<evidence type="ECO:0000313" key="11">
    <source>
        <dbReference type="Proteomes" id="UP000248198"/>
    </source>
</evidence>
<protein>
    <submittedName>
        <fullName evidence="10">DHA1 family bicyclomycin/chloramphenicol resistance-like MFS transporter</fullName>
    </submittedName>
</protein>
<dbReference type="AlphaFoldDB" id="A0A318UEI2"/>
<dbReference type="PROSITE" id="PS50850">
    <property type="entry name" value="MFS"/>
    <property type="match status" value="1"/>
</dbReference>
<dbReference type="SUPFAM" id="SSF103473">
    <property type="entry name" value="MFS general substrate transporter"/>
    <property type="match status" value="1"/>
</dbReference>
<dbReference type="PROSITE" id="PS00216">
    <property type="entry name" value="SUGAR_TRANSPORT_1"/>
    <property type="match status" value="1"/>
</dbReference>
<sequence>MQQQRTGLFILLILGLLTAFGPLSIDMYLPAFPAIAKGLGVPIATVQLSLASFFIGISAGQLITGPLSDRFGRKIPLAIGLSVYVIASIGCMFTHSIEVLIALRLLQGLGGSSGQVIARAMVRDLYTSDRIAHVFSILMLIMGIAPIVAPSIGGFIITHYNWRVIFAVLGGIGVFAFLGNWLVLPESKKADPSLSMTAGGIARQYFRVLQSRQFVKYALIGTITDSGLFAYISGSPFVLMKLYGVSGQHYGWIFGLNAIGLIGCGQLNRLMLKKYSSGQIVSTMVWVQLLAGLSLIIGILLHIELIPMLLLVFIYVSTLGFLLPNTTALSLVPFKKNAGSASALLGALTYITASLTAAIVSAADNGTAMPMAATMFICALVSLLILAFFRYRTENTETDL</sequence>
<dbReference type="Gene3D" id="1.20.1720.10">
    <property type="entry name" value="Multidrug resistance protein D"/>
    <property type="match status" value="1"/>
</dbReference>
<evidence type="ECO:0000256" key="6">
    <source>
        <dbReference type="ARBA" id="ARBA00022989"/>
    </source>
</evidence>
<dbReference type="NCBIfam" id="NF008314">
    <property type="entry name" value="PRK11102.1"/>
    <property type="match status" value="1"/>
</dbReference>
<feature type="transmembrane region" description="Helical" evidence="8">
    <location>
        <begin position="344"/>
        <end position="363"/>
    </location>
</feature>
<feature type="transmembrane region" description="Helical" evidence="8">
    <location>
        <begin position="284"/>
        <end position="303"/>
    </location>
</feature>
<dbReference type="OrthoDB" id="9800416at2"/>
<evidence type="ECO:0000256" key="2">
    <source>
        <dbReference type="ARBA" id="ARBA00006236"/>
    </source>
</evidence>
<comment type="similarity">
    <text evidence="2">Belongs to the major facilitator superfamily. Bcr/CmlA family.</text>
</comment>
<keyword evidence="5 8" id="KW-0812">Transmembrane</keyword>
<dbReference type="NCBIfam" id="TIGR00710">
    <property type="entry name" value="efflux_Bcr_CflA"/>
    <property type="match status" value="1"/>
</dbReference>
<dbReference type="CDD" id="cd17320">
    <property type="entry name" value="MFS_MdfA_MDR_like"/>
    <property type="match status" value="1"/>
</dbReference>
<keyword evidence="11" id="KW-1185">Reference proteome</keyword>
<evidence type="ECO:0000259" key="9">
    <source>
        <dbReference type="PROSITE" id="PS50850"/>
    </source>
</evidence>
<evidence type="ECO:0000256" key="4">
    <source>
        <dbReference type="ARBA" id="ARBA00022475"/>
    </source>
</evidence>
<evidence type="ECO:0000256" key="1">
    <source>
        <dbReference type="ARBA" id="ARBA00004651"/>
    </source>
</evidence>
<comment type="subcellular location">
    <subcellularLocation>
        <location evidence="1">Cell membrane</location>
        <topology evidence="1">Multi-pass membrane protein</topology>
    </subcellularLocation>
</comment>
<evidence type="ECO:0000256" key="3">
    <source>
        <dbReference type="ARBA" id="ARBA00022448"/>
    </source>
</evidence>
<dbReference type="GO" id="GO:0005886">
    <property type="term" value="C:plasma membrane"/>
    <property type="evidence" value="ECO:0007669"/>
    <property type="project" value="UniProtKB-SubCell"/>
</dbReference>
<name>A0A318UEI2_9SPHI</name>
<keyword evidence="7 8" id="KW-0472">Membrane</keyword>
<dbReference type="PANTHER" id="PTHR23502">
    <property type="entry name" value="MAJOR FACILITATOR SUPERFAMILY"/>
    <property type="match status" value="1"/>
</dbReference>
<dbReference type="Pfam" id="PF07690">
    <property type="entry name" value="MFS_1"/>
    <property type="match status" value="1"/>
</dbReference>
<feature type="transmembrane region" description="Helical" evidence="8">
    <location>
        <begin position="164"/>
        <end position="184"/>
    </location>
</feature>